<gene>
    <name evidence="2" type="ORF">GJD93_12725</name>
</gene>
<dbReference type="InterPro" id="IPR036709">
    <property type="entry name" value="Autotransporte_beta_dom_sf"/>
</dbReference>
<dbReference type="Pfam" id="PF03797">
    <property type="entry name" value="Autotransporter"/>
    <property type="match status" value="1"/>
</dbReference>
<protein>
    <recommendedName>
        <fullName evidence="1">Autotransporter domain-containing protein</fullName>
    </recommendedName>
</protein>
<accession>A0AAP9KJY6</accession>
<dbReference type="AlphaFoldDB" id="A0AAP9KJY6"/>
<proteinExistence type="predicted"/>
<reference evidence="3" key="1">
    <citation type="submission" date="2019-11" db="EMBL/GenBank/DDBJ databases">
        <title>Escherichia coli 1916D6.</title>
        <authorList>
            <person name="Yao H."/>
            <person name="Du X."/>
            <person name="Yu R."/>
            <person name="Li A."/>
        </authorList>
    </citation>
    <scope>NUCLEOTIDE SEQUENCE [LARGE SCALE GENOMIC DNA]</scope>
    <source>
        <strain evidence="3">19110F47</strain>
    </source>
</reference>
<dbReference type="InterPro" id="IPR005546">
    <property type="entry name" value="Autotransporte_beta"/>
</dbReference>
<name>A0AAP9KJY6_9GAMM</name>
<organism evidence="2 3">
    <name type="scientific">Acinetobacter towneri</name>
    <dbReference type="NCBI Taxonomy" id="202956"/>
    <lineage>
        <taxon>Bacteria</taxon>
        <taxon>Pseudomonadati</taxon>
        <taxon>Pseudomonadota</taxon>
        <taxon>Gammaproteobacteria</taxon>
        <taxon>Moraxellales</taxon>
        <taxon>Moraxellaceae</taxon>
        <taxon>Acinetobacter</taxon>
    </lineage>
</organism>
<evidence type="ECO:0000259" key="1">
    <source>
        <dbReference type="SMART" id="SM00869"/>
    </source>
</evidence>
<evidence type="ECO:0000313" key="3">
    <source>
        <dbReference type="Proteomes" id="UP000405075"/>
    </source>
</evidence>
<sequence>MQIAADQQQHAGFKARFGNLLTVTGTANLAGTLNLFDEVPLDQPLITAQGSQTTVLRAQQGVQREFDAYRSSNPLFELTQVSYRPELNATGEPVRAADTINTDVVITAKRKSTETVAALAAELEGRTQVARNLDVVLASLDQKQQLETLEDAEKVFANRLFNNFAQTIRYSNAAESTVSTQALNQLFHQLDPSFYANTVLNVAEESSKQERQFAQRLATAQPKQLWFSGDYQSYDMDYVGLNSERRSHHQGVGVATKLAGMTLAAQADFSQLNLDDAVQTGSKNSSQSKAYALTMGTAQQLNRDLSVAAWLKGMQVDVDAQRGHAQAQKIQFDGQMYAAGLRLDYSYPLSQKMQIQPYLDASFQHYVHAEQTQQDGVNSLDDLVMQRWNFGAGLQANYQLNPAWQLQGSLYYSQPIQEKAYLDTHYVGTAEKLKFDAWHADQGQYHAALGSQLHFGQHSFINLNYEYSGRSHSDSHRVQLAVTTRF</sequence>
<dbReference type="SUPFAM" id="SSF103515">
    <property type="entry name" value="Autotransporter"/>
    <property type="match status" value="1"/>
</dbReference>
<feature type="domain" description="Autotransporter" evidence="1">
    <location>
        <begin position="222"/>
        <end position="476"/>
    </location>
</feature>
<dbReference type="SMART" id="SM00869">
    <property type="entry name" value="Autotransporter"/>
    <property type="match status" value="1"/>
</dbReference>
<dbReference type="Gene3D" id="2.40.128.130">
    <property type="entry name" value="Autotransporter beta-domain"/>
    <property type="match status" value="1"/>
</dbReference>
<evidence type="ECO:0000313" key="2">
    <source>
        <dbReference type="EMBL" id="QGM28483.1"/>
    </source>
</evidence>
<dbReference type="Proteomes" id="UP000405075">
    <property type="component" value="Chromosome"/>
</dbReference>
<dbReference type="RefSeq" id="WP_154321098.1">
    <property type="nucleotide sequence ID" value="NZ_CP046045.1"/>
</dbReference>
<dbReference type="EMBL" id="CP046045">
    <property type="protein sequence ID" value="QGM28483.1"/>
    <property type="molecule type" value="Genomic_DNA"/>
</dbReference>